<sequence length="191" mass="22756">MNNTIYDKIEKLAYEIINYNEIKDYEIPDIDLYMDQVTSFMDSKLSDFKRNKDDIILSKTMINNYVKDKVVPSPNKKKYSKEHMMVLIWIYHLKQTLSINDIGKLMNFIYEKEKNNIDYTEIYNIFLELQKKSSKSFKMNLDDMFEAIKSNSKNFNDNEKLLLLVLELILNANLQKRLAEKIIDNCFSDSK</sequence>
<evidence type="ECO:0000313" key="1">
    <source>
        <dbReference type="EMBL" id="MFL0250408.1"/>
    </source>
</evidence>
<dbReference type="RefSeq" id="WP_406787078.1">
    <property type="nucleotide sequence ID" value="NZ_JBJIAA010000006.1"/>
</dbReference>
<dbReference type="Proteomes" id="UP001623592">
    <property type="component" value="Unassembled WGS sequence"/>
</dbReference>
<gene>
    <name evidence="1" type="ORF">ACJDT4_08220</name>
</gene>
<dbReference type="PANTHER" id="PTHR40056:SF1">
    <property type="entry name" value="DUF1836 DOMAIN-CONTAINING PROTEIN"/>
    <property type="match status" value="1"/>
</dbReference>
<name>A0ABW8TD64_9CLOT</name>
<protein>
    <submittedName>
        <fullName evidence="1">DUF1836 domain-containing protein</fullName>
    </submittedName>
</protein>
<keyword evidence="2" id="KW-1185">Reference proteome</keyword>
<organism evidence="1 2">
    <name type="scientific">Clostridium neuense</name>
    <dbReference type="NCBI Taxonomy" id="1728934"/>
    <lineage>
        <taxon>Bacteria</taxon>
        <taxon>Bacillati</taxon>
        <taxon>Bacillota</taxon>
        <taxon>Clostridia</taxon>
        <taxon>Eubacteriales</taxon>
        <taxon>Clostridiaceae</taxon>
        <taxon>Clostridium</taxon>
    </lineage>
</organism>
<evidence type="ECO:0000313" key="2">
    <source>
        <dbReference type="Proteomes" id="UP001623592"/>
    </source>
</evidence>
<dbReference type="Pfam" id="PF08876">
    <property type="entry name" value="DUF1836"/>
    <property type="match status" value="1"/>
</dbReference>
<comment type="caution">
    <text evidence="1">The sequence shown here is derived from an EMBL/GenBank/DDBJ whole genome shotgun (WGS) entry which is preliminary data.</text>
</comment>
<dbReference type="PANTHER" id="PTHR40056">
    <property type="entry name" value="HYPOTHETICAL CYTOSOLIC PROTEIN"/>
    <property type="match status" value="1"/>
</dbReference>
<accession>A0ABW8TD64</accession>
<reference evidence="1 2" key="1">
    <citation type="submission" date="2024-11" db="EMBL/GenBank/DDBJ databases">
        <authorList>
            <person name="Heng Y.C."/>
            <person name="Lim A.C.H."/>
            <person name="Lee J.K.Y."/>
            <person name="Kittelmann S."/>
        </authorList>
    </citation>
    <scope>NUCLEOTIDE SEQUENCE [LARGE SCALE GENOMIC DNA]</scope>
    <source>
        <strain evidence="1 2">WILCCON 0114</strain>
    </source>
</reference>
<proteinExistence type="predicted"/>
<dbReference type="EMBL" id="JBJIAA010000006">
    <property type="protein sequence ID" value="MFL0250408.1"/>
    <property type="molecule type" value="Genomic_DNA"/>
</dbReference>
<dbReference type="InterPro" id="IPR014975">
    <property type="entry name" value="DUF1836"/>
</dbReference>